<accession>A0A975GJT2</accession>
<protein>
    <submittedName>
        <fullName evidence="2">Dockerin domain-containing protein</fullName>
    </submittedName>
</protein>
<evidence type="ECO:0000313" key="2">
    <source>
        <dbReference type="EMBL" id="QTA83817.1"/>
    </source>
</evidence>
<sequence>MKLSKERRVYFYLIIFIFFSHNEVKASFSIFSNRLEWESNTSGQIFKEDFESDTIGDHKTPYITSGNIMIDGINSQRTIQIFSDGLVNGSQAPHFRDFGAMISFTFPDKVSAFGFDFYCPEEWYLYINDLLVTKLPDQYKEFIGITSTEPLSSFVLTNPSYAQRGMSIDTISYTFSKLVIKGDINNDYNVNLSDALIILKLISGSDISNFIDKNNLILNSDINGDSKIGIEEVIYILKIVVELID</sequence>
<dbReference type="Proteomes" id="UP000663720">
    <property type="component" value="Chromosome"/>
</dbReference>
<dbReference type="CDD" id="cd14256">
    <property type="entry name" value="Dockerin_I"/>
    <property type="match status" value="1"/>
</dbReference>
<dbReference type="RefSeq" id="WP_207689608.1">
    <property type="nucleotide sequence ID" value="NZ_CP061799.1"/>
</dbReference>
<proteinExistence type="predicted"/>
<dbReference type="Gene3D" id="1.10.1330.10">
    <property type="entry name" value="Dockerin domain"/>
    <property type="match status" value="1"/>
</dbReference>
<dbReference type="InterPro" id="IPR016134">
    <property type="entry name" value="Dockerin_dom"/>
</dbReference>
<dbReference type="PROSITE" id="PS51766">
    <property type="entry name" value="DOCKERIN"/>
    <property type="match status" value="1"/>
</dbReference>
<name>A0A975GJT2_9BACT</name>
<evidence type="ECO:0000259" key="1">
    <source>
        <dbReference type="PROSITE" id="PS51766"/>
    </source>
</evidence>
<organism evidence="2 3">
    <name type="scientific">Desulfonema limicola</name>
    <dbReference type="NCBI Taxonomy" id="45656"/>
    <lineage>
        <taxon>Bacteria</taxon>
        <taxon>Pseudomonadati</taxon>
        <taxon>Thermodesulfobacteriota</taxon>
        <taxon>Desulfobacteria</taxon>
        <taxon>Desulfobacterales</taxon>
        <taxon>Desulfococcaceae</taxon>
        <taxon>Desulfonema</taxon>
    </lineage>
</organism>
<dbReference type="KEGG" id="dli:dnl_62340"/>
<keyword evidence="3" id="KW-1185">Reference proteome</keyword>
<gene>
    <name evidence="2" type="ORF">dnl_62340</name>
</gene>
<dbReference type="GO" id="GO:0000272">
    <property type="term" value="P:polysaccharide catabolic process"/>
    <property type="evidence" value="ECO:0007669"/>
    <property type="project" value="InterPro"/>
</dbReference>
<evidence type="ECO:0000313" key="3">
    <source>
        <dbReference type="Proteomes" id="UP000663720"/>
    </source>
</evidence>
<dbReference type="InterPro" id="IPR036439">
    <property type="entry name" value="Dockerin_dom_sf"/>
</dbReference>
<feature type="domain" description="Dockerin" evidence="1">
    <location>
        <begin position="177"/>
        <end position="245"/>
    </location>
</feature>
<dbReference type="EMBL" id="CP061799">
    <property type="protein sequence ID" value="QTA83817.1"/>
    <property type="molecule type" value="Genomic_DNA"/>
</dbReference>
<dbReference type="SUPFAM" id="SSF63446">
    <property type="entry name" value="Type I dockerin domain"/>
    <property type="match status" value="1"/>
</dbReference>
<dbReference type="AlphaFoldDB" id="A0A975GJT2"/>
<reference evidence="2" key="1">
    <citation type="journal article" date="2021" name="Microb. Physiol.">
        <title>Proteogenomic Insights into the Physiology of Marine, Sulfate-Reducing, Filamentous Desulfonema limicola and Desulfonema magnum.</title>
        <authorList>
            <person name="Schnaars V."/>
            <person name="Wohlbrand L."/>
            <person name="Scheve S."/>
            <person name="Hinrichs C."/>
            <person name="Reinhardt R."/>
            <person name="Rabus R."/>
        </authorList>
    </citation>
    <scope>NUCLEOTIDE SEQUENCE</scope>
    <source>
        <strain evidence="2">5ac10</strain>
    </source>
</reference>